<feature type="compositionally biased region" description="Basic residues" evidence="6">
    <location>
        <begin position="535"/>
        <end position="547"/>
    </location>
</feature>
<evidence type="ECO:0000256" key="3">
    <source>
        <dbReference type="ARBA" id="ARBA00022741"/>
    </source>
</evidence>
<reference evidence="9 10" key="1">
    <citation type="submission" date="2020-08" db="EMBL/GenBank/DDBJ databases">
        <authorList>
            <person name="Koutsovoulos G."/>
            <person name="Danchin GJ E."/>
        </authorList>
    </citation>
    <scope>NUCLEOTIDE SEQUENCE [LARGE SCALE GENOMIC DNA]</scope>
</reference>
<evidence type="ECO:0000313" key="9">
    <source>
        <dbReference type="EMBL" id="CAD2140916.1"/>
    </source>
</evidence>
<dbReference type="Gene3D" id="1.10.510.10">
    <property type="entry name" value="Transferase(Phosphotransferase) domain 1"/>
    <property type="match status" value="1"/>
</dbReference>
<feature type="chain" id="PRO_5028033258" description="Protein kinase domain-containing protein" evidence="7">
    <location>
        <begin position="21"/>
        <end position="670"/>
    </location>
</feature>
<dbReference type="EMBL" id="CAJEWN010000026">
    <property type="protein sequence ID" value="CAD2140916.1"/>
    <property type="molecule type" value="Genomic_DNA"/>
</dbReference>
<feature type="compositionally biased region" description="Basic and acidic residues" evidence="6">
    <location>
        <begin position="496"/>
        <end position="505"/>
    </location>
</feature>
<comment type="caution">
    <text evidence="9">The sequence shown here is derived from an EMBL/GenBank/DDBJ whole genome shotgun (WGS) entry which is preliminary data.</text>
</comment>
<dbReference type="GO" id="GO:0004674">
    <property type="term" value="F:protein serine/threonine kinase activity"/>
    <property type="evidence" value="ECO:0007669"/>
    <property type="project" value="UniProtKB-KW"/>
</dbReference>
<dbReference type="Pfam" id="PF00069">
    <property type="entry name" value="Pkinase"/>
    <property type="match status" value="1"/>
</dbReference>
<organism evidence="9 10">
    <name type="scientific">Meloidogyne enterolobii</name>
    <name type="common">Root-knot nematode worm</name>
    <name type="synonym">Meloidogyne mayaguensis</name>
    <dbReference type="NCBI Taxonomy" id="390850"/>
    <lineage>
        <taxon>Eukaryota</taxon>
        <taxon>Metazoa</taxon>
        <taxon>Ecdysozoa</taxon>
        <taxon>Nematoda</taxon>
        <taxon>Chromadorea</taxon>
        <taxon>Rhabditida</taxon>
        <taxon>Tylenchina</taxon>
        <taxon>Tylenchomorpha</taxon>
        <taxon>Tylenchoidea</taxon>
        <taxon>Meloidogynidae</taxon>
        <taxon>Meloidogyninae</taxon>
        <taxon>Meloidogyne</taxon>
    </lineage>
</organism>
<evidence type="ECO:0000313" key="10">
    <source>
        <dbReference type="Proteomes" id="UP000580250"/>
    </source>
</evidence>
<dbReference type="SUPFAM" id="SSF56112">
    <property type="entry name" value="Protein kinase-like (PK-like)"/>
    <property type="match status" value="1"/>
</dbReference>
<dbReference type="InterPro" id="IPR011009">
    <property type="entry name" value="Kinase-like_dom_sf"/>
</dbReference>
<proteinExistence type="predicted"/>
<feature type="compositionally biased region" description="Basic and acidic residues" evidence="6">
    <location>
        <begin position="301"/>
        <end position="316"/>
    </location>
</feature>
<evidence type="ECO:0000256" key="6">
    <source>
        <dbReference type="SAM" id="MobiDB-lite"/>
    </source>
</evidence>
<keyword evidence="4" id="KW-0418">Kinase</keyword>
<keyword evidence="7" id="KW-0732">Signal</keyword>
<keyword evidence="5" id="KW-0067">ATP-binding</keyword>
<evidence type="ECO:0000256" key="5">
    <source>
        <dbReference type="ARBA" id="ARBA00022840"/>
    </source>
</evidence>
<dbReference type="PANTHER" id="PTHR24342">
    <property type="entry name" value="SERINE/THREONINE-PROTEIN KINASE 17"/>
    <property type="match status" value="1"/>
</dbReference>
<dbReference type="GO" id="GO:0005634">
    <property type="term" value="C:nucleus"/>
    <property type="evidence" value="ECO:0007669"/>
    <property type="project" value="TreeGrafter"/>
</dbReference>
<evidence type="ECO:0000259" key="8">
    <source>
        <dbReference type="PROSITE" id="PS50011"/>
    </source>
</evidence>
<evidence type="ECO:0000256" key="7">
    <source>
        <dbReference type="SAM" id="SignalP"/>
    </source>
</evidence>
<dbReference type="PROSITE" id="PS50011">
    <property type="entry name" value="PROTEIN_KINASE_DOM"/>
    <property type="match status" value="1"/>
</dbReference>
<keyword evidence="3" id="KW-0547">Nucleotide-binding</keyword>
<dbReference type="InterPro" id="IPR000719">
    <property type="entry name" value="Prot_kinase_dom"/>
</dbReference>
<dbReference type="GO" id="GO:0043065">
    <property type="term" value="P:positive regulation of apoptotic process"/>
    <property type="evidence" value="ECO:0007669"/>
    <property type="project" value="TreeGrafter"/>
</dbReference>
<name>A0A6V7U032_MELEN</name>
<dbReference type="OrthoDB" id="10260894at2759"/>
<evidence type="ECO:0000256" key="4">
    <source>
        <dbReference type="ARBA" id="ARBA00022777"/>
    </source>
</evidence>
<feature type="region of interest" description="Disordered" evidence="6">
    <location>
        <begin position="496"/>
        <end position="547"/>
    </location>
</feature>
<dbReference type="GO" id="GO:0035556">
    <property type="term" value="P:intracellular signal transduction"/>
    <property type="evidence" value="ECO:0007669"/>
    <property type="project" value="TreeGrafter"/>
</dbReference>
<evidence type="ECO:0000256" key="1">
    <source>
        <dbReference type="ARBA" id="ARBA00022527"/>
    </source>
</evidence>
<feature type="domain" description="Protein kinase" evidence="8">
    <location>
        <begin position="1"/>
        <end position="77"/>
    </location>
</feature>
<feature type="compositionally biased region" description="Basic and acidic residues" evidence="6">
    <location>
        <begin position="235"/>
        <end position="278"/>
    </location>
</feature>
<sequence>MWSLGVIAYILLSGQSPFLGETLAHTYCNVEKGRWMFCEEFRENGISDDAKDFISRLLIVEKEKRILPDECLRHCWLLKNRERAALAGAASRAISPALLPYEQQKPLAVEKLRSYVKNKKFRRLVFGVLFVNSVMRMLRTLQQNKSNHGIDYVKNMLAVAECCPERQDESSMLLKAFTKKRGEPTPEKTPERLAAAATEINGQQQKEEINIVKEKEEKQQQQPQTPPTTRRKIKKEKERNNGEDLAKKRSKSEARRAVDQQRTRSSTEHTSTKKQRQDNEEEGDGGNIKKISKSSIFKFGLNEEKNQKLKTEEKQKQPKNKSPQPATKNFGINVMKLAQNLEEVPKQQINALTKIKQQQQQEEEENHQKISPKNSFVSKMLQRLEQQKQEDQIKNKEQQQPLTFAVAAIPLKKEDNLIDKSPKVDRKIPINWREEVAMRAEEEGKYVADDLNPYERERSHTTTEKRKKLVKRKVSKVKATENEEEKIKFEEKMEIDHQNKKENKQNGHCKNKKEEEKMELDNNNDENLIKPQTPRTKKKMILVRKRRESTVAPTDGISVEKGLNGLNHLRQQRISKKFVKSSNSMDESPVVGHDVFDFRLLRMKLQNRIMGMKDEEELATEAENKRKFELQKQQRELQTNLNIKMAMRKWLAMDKEVNNKSLVVDDHQHQ</sequence>
<feature type="signal peptide" evidence="7">
    <location>
        <begin position="1"/>
        <end position="20"/>
    </location>
</feature>
<feature type="region of interest" description="Disordered" evidence="6">
    <location>
        <begin position="214"/>
        <end position="330"/>
    </location>
</feature>
<accession>A0A6V7U032</accession>
<evidence type="ECO:0000256" key="2">
    <source>
        <dbReference type="ARBA" id="ARBA00022679"/>
    </source>
</evidence>
<keyword evidence="2" id="KW-0808">Transferase</keyword>
<dbReference type="AlphaFoldDB" id="A0A6V7U032"/>
<dbReference type="Proteomes" id="UP000580250">
    <property type="component" value="Unassembled WGS sequence"/>
</dbReference>
<dbReference type="PANTHER" id="PTHR24342:SF14">
    <property type="entry name" value="DEATH-ASSOCIATED PROTEIN KINASE DAPK-1"/>
    <property type="match status" value="1"/>
</dbReference>
<keyword evidence="1" id="KW-0723">Serine/threonine-protein kinase</keyword>
<protein>
    <recommendedName>
        <fullName evidence="8">Protein kinase domain-containing protein</fullName>
    </recommendedName>
</protein>
<feature type="region of interest" description="Disordered" evidence="6">
    <location>
        <begin position="354"/>
        <end position="374"/>
    </location>
</feature>
<gene>
    <name evidence="9" type="ORF">MENT_LOCUS6678</name>
</gene>
<dbReference type="GO" id="GO:0005524">
    <property type="term" value="F:ATP binding"/>
    <property type="evidence" value="ECO:0007669"/>
    <property type="project" value="UniProtKB-KW"/>
</dbReference>